<dbReference type="Gene3D" id="2.40.50.140">
    <property type="entry name" value="Nucleic acid-binding proteins"/>
    <property type="match status" value="3"/>
</dbReference>
<name>T2M447_HYDVU</name>
<reference evidence="6" key="1">
    <citation type="journal article" date="2013" name="Genome Biol. Evol.">
        <title>Punctuated emergences of genetic and phenotypic innovations in eumetazoan, bilaterian, euteleostome, and hominidae ancestors.</title>
        <authorList>
            <person name="Wenger Y."/>
            <person name="Galliot B."/>
        </authorList>
    </citation>
    <scope>NUCLEOTIDE SEQUENCE</scope>
    <source>
        <tissue evidence="6">Whole animals</tissue>
    </source>
</reference>
<evidence type="ECO:0000313" key="6">
    <source>
        <dbReference type="EMBL" id="CDG67048.1"/>
    </source>
</evidence>
<sequence>ENNLQSGVRCNLFGKGNTLPDVQVGDIVRFHRLKVDQFNGRLQLKTTKGFSWLVFNGSTTQSSHPKVTISKEDYAKVEELRNWYESIKHKLVEVVSLTSETKLCNIKPESFFKCVGYVIRVVPLVSNTSCLLTVTDGSKVCYSSFRRRGLIELELSPIIKQYCFDICVFGELVNEVLKLTPGSIVNLDCVHAKNVPPSIVDTVQMELKLIPIAASHGWIELTLPSNPHSCNGFKVLNKDDERAKKLTKEIHDLRATLDIKVSKVNEEHARPLQESLTITDFPLNPFKLLEEVKSSNVPNKFRLRVKIIAVKPSIIQECIIGICGTCDQFIRFNDTFLKEVVFNDTMQCINCKNDLMNITYAFEILVLDSTGLLQVNVFDKEAHRFFNNIKPSLLLRDENIRLNYENKLKRICNEGKSLDYEDELPWVEICVCSFHSISQPNHPRYSLFGTSLI</sequence>
<dbReference type="GO" id="GO:0010521">
    <property type="term" value="F:telomerase inhibitor activity"/>
    <property type="evidence" value="ECO:0007669"/>
    <property type="project" value="TreeGrafter"/>
</dbReference>
<evidence type="ECO:0000256" key="2">
    <source>
        <dbReference type="ARBA" id="ARBA00022454"/>
    </source>
</evidence>
<evidence type="ECO:0000259" key="5">
    <source>
        <dbReference type="Pfam" id="PF02765"/>
    </source>
</evidence>
<gene>
    <name evidence="6" type="primary">POT1</name>
</gene>
<dbReference type="Pfam" id="PF02765">
    <property type="entry name" value="POT1"/>
    <property type="match status" value="1"/>
</dbReference>
<dbReference type="OrthoDB" id="2186770at2759"/>
<keyword evidence="3" id="KW-0779">Telomere</keyword>
<comment type="subcellular location">
    <subcellularLocation>
        <location evidence="1">Chromosome</location>
        <location evidence="1">Telomere</location>
    </subcellularLocation>
</comment>
<organism evidence="6">
    <name type="scientific">Hydra vulgaris</name>
    <name type="common">Hydra</name>
    <name type="synonym">Hydra attenuata</name>
    <dbReference type="NCBI Taxonomy" id="6087"/>
    <lineage>
        <taxon>Eukaryota</taxon>
        <taxon>Metazoa</taxon>
        <taxon>Cnidaria</taxon>
        <taxon>Hydrozoa</taxon>
        <taxon>Hydroidolina</taxon>
        <taxon>Anthoathecata</taxon>
        <taxon>Aplanulata</taxon>
        <taxon>Hydridae</taxon>
        <taxon>Hydra</taxon>
    </lineage>
</organism>
<dbReference type="GO" id="GO:0000783">
    <property type="term" value="C:nuclear telomere cap complex"/>
    <property type="evidence" value="ECO:0007669"/>
    <property type="project" value="TreeGrafter"/>
</dbReference>
<dbReference type="EMBL" id="HAAD01000816">
    <property type="protein sequence ID" value="CDG67048.1"/>
    <property type="molecule type" value="mRNA"/>
</dbReference>
<feature type="non-terminal residue" evidence="6">
    <location>
        <position position="1"/>
    </location>
</feature>
<protein>
    <submittedName>
        <fullName evidence="6">Protection of telomeres protein 1</fullName>
    </submittedName>
</protein>
<dbReference type="PANTHER" id="PTHR14513:SF0">
    <property type="entry name" value="PROTECTION OF TELOMERES PROTEIN 1"/>
    <property type="match status" value="1"/>
</dbReference>
<evidence type="ECO:0000256" key="3">
    <source>
        <dbReference type="ARBA" id="ARBA00022895"/>
    </source>
</evidence>
<evidence type="ECO:0000256" key="4">
    <source>
        <dbReference type="ARBA" id="ARBA00023125"/>
    </source>
</evidence>
<dbReference type="SUPFAM" id="SSF50249">
    <property type="entry name" value="Nucleic acid-binding proteins"/>
    <property type="match status" value="3"/>
</dbReference>
<dbReference type="GO" id="GO:0098505">
    <property type="term" value="F:G-rich strand telomeric DNA binding"/>
    <property type="evidence" value="ECO:0007669"/>
    <property type="project" value="TreeGrafter"/>
</dbReference>
<dbReference type="GO" id="GO:0032210">
    <property type="term" value="P:regulation of telomere maintenance via telomerase"/>
    <property type="evidence" value="ECO:0007669"/>
    <property type="project" value="TreeGrafter"/>
</dbReference>
<dbReference type="InterPro" id="IPR011564">
    <property type="entry name" value="Telomer_end-bd_POT1/Cdc13"/>
</dbReference>
<feature type="domain" description="Telomeric single stranded DNA binding POT1/Cdc13" evidence="5">
    <location>
        <begin position="5"/>
        <end position="85"/>
    </location>
</feature>
<dbReference type="InterPro" id="IPR012340">
    <property type="entry name" value="NA-bd_OB-fold"/>
</dbReference>
<evidence type="ECO:0000256" key="1">
    <source>
        <dbReference type="ARBA" id="ARBA00004574"/>
    </source>
</evidence>
<keyword evidence="2" id="KW-0158">Chromosome</keyword>
<dbReference type="GO" id="GO:0016233">
    <property type="term" value="P:telomere capping"/>
    <property type="evidence" value="ECO:0007669"/>
    <property type="project" value="TreeGrafter"/>
</dbReference>
<dbReference type="InterPro" id="IPR028389">
    <property type="entry name" value="POT1"/>
</dbReference>
<keyword evidence="4" id="KW-0238">DNA-binding</keyword>
<accession>T2M447</accession>
<proteinExistence type="evidence at transcript level"/>
<dbReference type="AlphaFoldDB" id="T2M447"/>
<dbReference type="PANTHER" id="PTHR14513">
    <property type="entry name" value="PROTECTION OF TELOMERES 1"/>
    <property type="match status" value="1"/>
</dbReference>